<gene>
    <name evidence="10" type="primary">rarD_2</name>
    <name evidence="10" type="ORF">GCM10023211_07160</name>
</gene>
<feature type="transmembrane region" description="Helical" evidence="8">
    <location>
        <begin position="125"/>
        <end position="143"/>
    </location>
</feature>
<keyword evidence="6 8" id="KW-1133">Transmembrane helix</keyword>
<feature type="transmembrane region" description="Helical" evidence="8">
    <location>
        <begin position="69"/>
        <end position="89"/>
    </location>
</feature>
<dbReference type="InterPro" id="IPR037185">
    <property type="entry name" value="EmrE-like"/>
</dbReference>
<dbReference type="PANTHER" id="PTHR22911:SF137">
    <property type="entry name" value="SOLUTE CARRIER FAMILY 35 MEMBER G2-RELATED"/>
    <property type="match status" value="1"/>
</dbReference>
<evidence type="ECO:0000256" key="4">
    <source>
        <dbReference type="ARBA" id="ARBA00022475"/>
    </source>
</evidence>
<feature type="transmembrane region" description="Helical" evidence="8">
    <location>
        <begin position="36"/>
        <end position="54"/>
    </location>
</feature>
<evidence type="ECO:0000313" key="10">
    <source>
        <dbReference type="EMBL" id="GAA5106836.1"/>
    </source>
</evidence>
<comment type="subcellular location">
    <subcellularLocation>
        <location evidence="1">Cell membrane</location>
        <topology evidence="1">Multi-pass membrane protein</topology>
    </subcellularLocation>
</comment>
<dbReference type="SUPFAM" id="SSF103481">
    <property type="entry name" value="Multidrug resistance efflux transporter EmrE"/>
    <property type="match status" value="2"/>
</dbReference>
<keyword evidence="11" id="KW-1185">Reference proteome</keyword>
<feature type="transmembrane region" description="Helical" evidence="8">
    <location>
        <begin position="149"/>
        <end position="164"/>
    </location>
</feature>
<feature type="transmembrane region" description="Helical" evidence="8">
    <location>
        <begin position="101"/>
        <end position="118"/>
    </location>
</feature>
<feature type="transmembrane region" description="Helical" evidence="8">
    <location>
        <begin position="239"/>
        <end position="258"/>
    </location>
</feature>
<reference evidence="11" key="1">
    <citation type="journal article" date="2019" name="Int. J. Syst. Evol. Microbiol.">
        <title>The Global Catalogue of Microorganisms (GCM) 10K type strain sequencing project: providing services to taxonomists for standard genome sequencing and annotation.</title>
        <authorList>
            <consortium name="The Broad Institute Genomics Platform"/>
            <consortium name="The Broad Institute Genome Sequencing Center for Infectious Disease"/>
            <person name="Wu L."/>
            <person name="Ma J."/>
        </authorList>
    </citation>
    <scope>NUCLEOTIDE SEQUENCE [LARGE SCALE GENOMIC DNA]</scope>
    <source>
        <strain evidence="11">JCM 18050</strain>
    </source>
</reference>
<sequence>MSQSKALTLGIIAYLIWGLSPIYFKSIQSLPASEIIFHRIIWSAFFCAIFIFFYKEHKWWKPLLNQPKYILILFCTGLTLSANWLLYVWAINNHYMLEASLGYYINPLLSVLLGTLVLKEHMRKLQWFAVALAFIGVLIQILLIGQLPWISLLLAFSFAAYGLIRKIVPIKVLPGMAIETWTLVPVALFWLWFSPNSLTLTESFWTGNMVWLCMLAGPLTLVPLILFNLSAKHLPYSTIGFLQYVSPTLVFLLAIFYFNENFSLVKLATFGFIWLALCIFSLDTYLTRKGGKFIAR</sequence>
<protein>
    <submittedName>
        <fullName evidence="10">EamA family transporter RarD</fullName>
    </submittedName>
</protein>
<proteinExistence type="inferred from homology"/>
<feature type="transmembrane region" description="Helical" evidence="8">
    <location>
        <begin position="205"/>
        <end position="227"/>
    </location>
</feature>
<keyword evidence="4" id="KW-1003">Cell membrane</keyword>
<comment type="similarity">
    <text evidence="2">Belongs to the EamA transporter family.</text>
</comment>
<feature type="domain" description="EamA" evidence="9">
    <location>
        <begin position="6"/>
        <end position="139"/>
    </location>
</feature>
<feature type="transmembrane region" description="Helical" evidence="8">
    <location>
        <begin position="176"/>
        <end position="193"/>
    </location>
</feature>
<accession>A0ABP9N4L4</accession>
<dbReference type="InterPro" id="IPR000620">
    <property type="entry name" value="EamA_dom"/>
</dbReference>
<evidence type="ECO:0000256" key="6">
    <source>
        <dbReference type="ARBA" id="ARBA00022989"/>
    </source>
</evidence>
<evidence type="ECO:0000313" key="11">
    <source>
        <dbReference type="Proteomes" id="UP001500171"/>
    </source>
</evidence>
<evidence type="ECO:0000256" key="8">
    <source>
        <dbReference type="SAM" id="Phobius"/>
    </source>
</evidence>
<evidence type="ECO:0000256" key="5">
    <source>
        <dbReference type="ARBA" id="ARBA00022692"/>
    </source>
</evidence>
<dbReference type="EMBL" id="BAABHY010000001">
    <property type="protein sequence ID" value="GAA5106836.1"/>
    <property type="molecule type" value="Genomic_DNA"/>
</dbReference>
<keyword evidence="5 8" id="KW-0812">Transmembrane</keyword>
<dbReference type="RefSeq" id="WP_345488896.1">
    <property type="nucleotide sequence ID" value="NZ_BAABHY010000001.1"/>
</dbReference>
<dbReference type="Pfam" id="PF00892">
    <property type="entry name" value="EamA"/>
    <property type="match status" value="1"/>
</dbReference>
<evidence type="ECO:0000256" key="2">
    <source>
        <dbReference type="ARBA" id="ARBA00007362"/>
    </source>
</evidence>
<dbReference type="Proteomes" id="UP001500171">
    <property type="component" value="Unassembled WGS sequence"/>
</dbReference>
<evidence type="ECO:0000259" key="9">
    <source>
        <dbReference type="Pfam" id="PF00892"/>
    </source>
</evidence>
<name>A0ABP9N4L4_9GAMM</name>
<evidence type="ECO:0000256" key="1">
    <source>
        <dbReference type="ARBA" id="ARBA00004651"/>
    </source>
</evidence>
<dbReference type="InterPro" id="IPR004626">
    <property type="entry name" value="RarD"/>
</dbReference>
<feature type="transmembrane region" description="Helical" evidence="8">
    <location>
        <begin position="7"/>
        <end position="24"/>
    </location>
</feature>
<dbReference type="PANTHER" id="PTHR22911">
    <property type="entry name" value="ACYL-MALONYL CONDENSING ENZYME-RELATED"/>
    <property type="match status" value="1"/>
</dbReference>
<dbReference type="NCBIfam" id="TIGR00688">
    <property type="entry name" value="rarD"/>
    <property type="match status" value="1"/>
</dbReference>
<keyword evidence="7 8" id="KW-0472">Membrane</keyword>
<evidence type="ECO:0000256" key="7">
    <source>
        <dbReference type="ARBA" id="ARBA00023136"/>
    </source>
</evidence>
<feature type="transmembrane region" description="Helical" evidence="8">
    <location>
        <begin position="264"/>
        <end position="286"/>
    </location>
</feature>
<comment type="caution">
    <text evidence="10">The sequence shown here is derived from an EMBL/GenBank/DDBJ whole genome shotgun (WGS) entry which is preliminary data.</text>
</comment>
<evidence type="ECO:0000256" key="3">
    <source>
        <dbReference type="ARBA" id="ARBA00022448"/>
    </source>
</evidence>
<keyword evidence="3" id="KW-0813">Transport</keyword>
<organism evidence="10 11">
    <name type="scientific">Orbus sasakiae</name>
    <dbReference type="NCBI Taxonomy" id="1078475"/>
    <lineage>
        <taxon>Bacteria</taxon>
        <taxon>Pseudomonadati</taxon>
        <taxon>Pseudomonadota</taxon>
        <taxon>Gammaproteobacteria</taxon>
        <taxon>Orbales</taxon>
        <taxon>Orbaceae</taxon>
        <taxon>Orbus</taxon>
    </lineage>
</organism>